<dbReference type="Gene3D" id="3.90.550.10">
    <property type="entry name" value="Spore Coat Polysaccharide Biosynthesis Protein SpsA, Chain A"/>
    <property type="match status" value="1"/>
</dbReference>
<dbReference type="GO" id="GO:0016740">
    <property type="term" value="F:transferase activity"/>
    <property type="evidence" value="ECO:0007669"/>
    <property type="project" value="UniProtKB-KW"/>
</dbReference>
<evidence type="ECO:0000259" key="2">
    <source>
        <dbReference type="Pfam" id="PF00535"/>
    </source>
</evidence>
<name>A0A366EFQ8_9BACI</name>
<accession>A0A366EFQ8</accession>
<sequence>MQIAILIPCYNEAQTIGQVIDAFKQELPKARIYVYDNNSKDNTATIARQHGAIVHQERRQGKGYVIRSMFRDIDADCYVMVDGDHTYPATYVHQLIAPIQKKEACMVIGDRLSNGSYHQENKRRFHRFGNAIVKNCINLLYKSDVKDIMTGYRAFNKLFVKSIPVMSPGFEIETEMTLHALDKRFPITEVPIDYQDRPNGSESKLHTIQDGFKVLSKIFMLFKEYRPFLFFGIFSILFFMTGLAIGLPVISEFFQTGFITKIPSAILATGLMILSMLAFASGLILDTVIASHKKNYELELNRIIQDCERDLS</sequence>
<dbReference type="Pfam" id="PF00535">
    <property type="entry name" value="Glycos_transf_2"/>
    <property type="match status" value="1"/>
</dbReference>
<dbReference type="PANTHER" id="PTHR48090">
    <property type="entry name" value="UNDECAPRENYL-PHOSPHATE 4-DEOXY-4-FORMAMIDO-L-ARABINOSE TRANSFERASE-RELATED"/>
    <property type="match status" value="1"/>
</dbReference>
<keyword evidence="1" id="KW-0812">Transmembrane</keyword>
<keyword evidence="4" id="KW-1185">Reference proteome</keyword>
<evidence type="ECO:0000256" key="1">
    <source>
        <dbReference type="SAM" id="Phobius"/>
    </source>
</evidence>
<gene>
    <name evidence="3" type="ORF">DES48_102334</name>
</gene>
<dbReference type="Proteomes" id="UP000252254">
    <property type="component" value="Unassembled WGS sequence"/>
</dbReference>
<organism evidence="3 4">
    <name type="scientific">Paraliobacillus ryukyuensis</name>
    <dbReference type="NCBI Taxonomy" id="200904"/>
    <lineage>
        <taxon>Bacteria</taxon>
        <taxon>Bacillati</taxon>
        <taxon>Bacillota</taxon>
        <taxon>Bacilli</taxon>
        <taxon>Bacillales</taxon>
        <taxon>Bacillaceae</taxon>
        <taxon>Paraliobacillus</taxon>
    </lineage>
</organism>
<reference evidence="3 4" key="1">
    <citation type="submission" date="2018-06" db="EMBL/GenBank/DDBJ databases">
        <title>Genomic Encyclopedia of Type Strains, Phase IV (KMG-IV): sequencing the most valuable type-strain genomes for metagenomic binning, comparative biology and taxonomic classification.</title>
        <authorList>
            <person name="Goeker M."/>
        </authorList>
    </citation>
    <scope>NUCLEOTIDE SEQUENCE [LARGE SCALE GENOMIC DNA]</scope>
    <source>
        <strain evidence="3 4">DSM 15140</strain>
    </source>
</reference>
<proteinExistence type="predicted"/>
<dbReference type="OrthoDB" id="9810303at2"/>
<dbReference type="InterPro" id="IPR050256">
    <property type="entry name" value="Glycosyltransferase_2"/>
</dbReference>
<feature type="transmembrane region" description="Helical" evidence="1">
    <location>
        <begin position="228"/>
        <end position="250"/>
    </location>
</feature>
<keyword evidence="3" id="KW-0808">Transferase</keyword>
<keyword evidence="1" id="KW-0472">Membrane</keyword>
<dbReference type="AlphaFoldDB" id="A0A366EFQ8"/>
<dbReference type="CDD" id="cd04179">
    <property type="entry name" value="DPM_DPG-synthase_like"/>
    <property type="match status" value="1"/>
</dbReference>
<feature type="domain" description="Glycosyltransferase 2-like" evidence="2">
    <location>
        <begin position="5"/>
        <end position="126"/>
    </location>
</feature>
<dbReference type="RefSeq" id="WP_113867348.1">
    <property type="nucleotide sequence ID" value="NZ_BAABQN010000002.1"/>
</dbReference>
<protein>
    <submittedName>
        <fullName evidence="3">Cellulose synthase/poly-beta-1,6-N-acetylglucosamine synthase-like glycosyltransferase</fullName>
    </submittedName>
</protein>
<dbReference type="EMBL" id="QNRI01000002">
    <property type="protein sequence ID" value="RBP00570.1"/>
    <property type="molecule type" value="Genomic_DNA"/>
</dbReference>
<keyword evidence="1" id="KW-1133">Transmembrane helix</keyword>
<comment type="caution">
    <text evidence="3">The sequence shown here is derived from an EMBL/GenBank/DDBJ whole genome shotgun (WGS) entry which is preliminary data.</text>
</comment>
<feature type="transmembrane region" description="Helical" evidence="1">
    <location>
        <begin position="262"/>
        <end position="285"/>
    </location>
</feature>
<dbReference type="InterPro" id="IPR001173">
    <property type="entry name" value="Glyco_trans_2-like"/>
</dbReference>
<dbReference type="PANTHER" id="PTHR48090:SF7">
    <property type="entry name" value="RFBJ PROTEIN"/>
    <property type="match status" value="1"/>
</dbReference>
<evidence type="ECO:0000313" key="4">
    <source>
        <dbReference type="Proteomes" id="UP000252254"/>
    </source>
</evidence>
<dbReference type="SUPFAM" id="SSF53448">
    <property type="entry name" value="Nucleotide-diphospho-sugar transferases"/>
    <property type="match status" value="1"/>
</dbReference>
<dbReference type="InterPro" id="IPR029044">
    <property type="entry name" value="Nucleotide-diphossugar_trans"/>
</dbReference>
<evidence type="ECO:0000313" key="3">
    <source>
        <dbReference type="EMBL" id="RBP00570.1"/>
    </source>
</evidence>